<accession>A0A239B5R4</accession>
<proteinExistence type="predicted"/>
<dbReference type="Proteomes" id="UP000198440">
    <property type="component" value="Unassembled WGS sequence"/>
</dbReference>
<name>A0A239B5R4_9RHOB</name>
<protein>
    <submittedName>
        <fullName evidence="2">Uncharacterized protein</fullName>
    </submittedName>
</protein>
<keyword evidence="1" id="KW-0732">Signal</keyword>
<reference evidence="2 3" key="1">
    <citation type="submission" date="2017-06" db="EMBL/GenBank/DDBJ databases">
        <authorList>
            <person name="Kim H.J."/>
            <person name="Triplett B.A."/>
        </authorList>
    </citation>
    <scope>NUCLEOTIDE SEQUENCE [LARGE SCALE GENOMIC DNA]</scope>
    <source>
        <strain evidence="2 3">DSM 11445</strain>
    </source>
</reference>
<feature type="chain" id="PRO_5012602135" evidence="1">
    <location>
        <begin position="20"/>
        <end position="356"/>
    </location>
</feature>
<dbReference type="AlphaFoldDB" id="A0A239B5R4"/>
<dbReference type="RefSeq" id="WP_089276104.1">
    <property type="nucleotide sequence ID" value="NZ_FZON01000002.1"/>
</dbReference>
<evidence type="ECO:0000313" key="3">
    <source>
        <dbReference type="Proteomes" id="UP000198440"/>
    </source>
</evidence>
<dbReference type="InterPro" id="IPR029045">
    <property type="entry name" value="ClpP/crotonase-like_dom_sf"/>
</dbReference>
<dbReference type="SUPFAM" id="SSF52096">
    <property type="entry name" value="ClpP/crotonase"/>
    <property type="match status" value="1"/>
</dbReference>
<evidence type="ECO:0000313" key="2">
    <source>
        <dbReference type="EMBL" id="SNS03255.1"/>
    </source>
</evidence>
<organism evidence="2 3">
    <name type="scientific">Antarctobacter heliothermus</name>
    <dbReference type="NCBI Taxonomy" id="74033"/>
    <lineage>
        <taxon>Bacteria</taxon>
        <taxon>Pseudomonadati</taxon>
        <taxon>Pseudomonadota</taxon>
        <taxon>Alphaproteobacteria</taxon>
        <taxon>Rhodobacterales</taxon>
        <taxon>Roseobacteraceae</taxon>
        <taxon>Antarctobacter</taxon>
    </lineage>
</organism>
<dbReference type="EMBL" id="FZON01000002">
    <property type="protein sequence ID" value="SNS03255.1"/>
    <property type="molecule type" value="Genomic_DNA"/>
</dbReference>
<dbReference type="OrthoDB" id="5936191at2"/>
<evidence type="ECO:0000256" key="1">
    <source>
        <dbReference type="SAM" id="SignalP"/>
    </source>
</evidence>
<sequence length="356" mass="37913">MKILSLAAALTLAASAALSDPMWFKSVSNGGNCADCGWTIAEGEITKDTPDIFRAFLAEHPWVREIVFHSPGGNLGAALELGRIIRENELSTGIGRAEGGSGPWYVMTKGGICNSACAFAFLAGGARTAYEDPDKGFAPRTGTLGMHQFFTPNGQEIPTAQTQQIMGQVLLYVLEMGINAEILSIASKTPADAMHVFSSGELAALGILTAGSTSPVQLRVAEGGLSLYWTDISESGAPIRDGRLRCSEALKGWELQVRQFDNAHASTGFDPNDPKNARVSVGQTSAPLTPDDILLLIEDGDDHLLTIRVPQDLRAFPGQTFGFHTNTLRNFQDVLSASLTLPDADTMDVLTRACGD</sequence>
<feature type="signal peptide" evidence="1">
    <location>
        <begin position="1"/>
        <end position="19"/>
    </location>
</feature>
<gene>
    <name evidence="2" type="ORF">SAMN04488078_100290</name>
</gene>